<organism evidence="4 5">
    <name type="scientific">Silicimonas algicola</name>
    <dbReference type="NCBI Taxonomy" id="1826607"/>
    <lineage>
        <taxon>Bacteria</taxon>
        <taxon>Pseudomonadati</taxon>
        <taxon>Pseudomonadota</taxon>
        <taxon>Alphaproteobacteria</taxon>
        <taxon>Rhodobacterales</taxon>
        <taxon>Paracoccaceae</taxon>
    </lineage>
</organism>
<proteinExistence type="predicted"/>
<sequence>MRLVCPNCSAQYEVDTSLIPDEGRDVQCSNCGHTWFELPPPPAGFEDTLSASPQEESDDEAEDEAPSEAVRAVAAASEKSISDEEEEEAEEDEDIASAAFVPPAGDAPRARRPADAADVDLLREEAQRELSQRRAPPSEALETQTDMALDQIRRRETPSRALRARMASMRPDNDPDDDRQDARGDSDYQAPRKDLLPDIDEINSTLKPARKRRRGTTEAVASHRSGFRMGFFLMLLIAAGLIVAYAFAPAIASAIPGSETALVRYVDGANAARDWLDGLIQR</sequence>
<feature type="compositionally biased region" description="Acidic residues" evidence="1">
    <location>
        <begin position="55"/>
        <end position="66"/>
    </location>
</feature>
<feature type="compositionally biased region" description="Low complexity" evidence="1">
    <location>
        <begin position="96"/>
        <end position="107"/>
    </location>
</feature>
<dbReference type="Pfam" id="PF13717">
    <property type="entry name" value="Zn_ribbon_4"/>
    <property type="match status" value="1"/>
</dbReference>
<keyword evidence="2" id="KW-0812">Transmembrane</keyword>
<keyword evidence="2" id="KW-0472">Membrane</keyword>
<dbReference type="OrthoDB" id="7159357at2"/>
<reference evidence="4 5" key="1">
    <citation type="submission" date="2018-05" db="EMBL/GenBank/DDBJ databases">
        <title>Genomic Encyclopedia of Type Strains, Phase IV (KMG-IV): sequencing the most valuable type-strain genomes for metagenomic binning, comparative biology and taxonomic classification.</title>
        <authorList>
            <person name="Goeker M."/>
        </authorList>
    </citation>
    <scope>NUCLEOTIDE SEQUENCE [LARGE SCALE GENOMIC DNA]</scope>
    <source>
        <strain evidence="4 5">DSM 103371</strain>
    </source>
</reference>
<gene>
    <name evidence="4" type="ORF">C8D95_11269</name>
</gene>
<dbReference type="EMBL" id="QGGV01000012">
    <property type="protein sequence ID" value="PWK54081.1"/>
    <property type="molecule type" value="Genomic_DNA"/>
</dbReference>
<feature type="region of interest" description="Disordered" evidence="1">
    <location>
        <begin position="127"/>
        <end position="195"/>
    </location>
</feature>
<keyword evidence="5" id="KW-1185">Reference proteome</keyword>
<feature type="compositionally biased region" description="Low complexity" evidence="1">
    <location>
        <begin position="159"/>
        <end position="170"/>
    </location>
</feature>
<dbReference type="KEGG" id="salo:EF888_18985"/>
<evidence type="ECO:0000256" key="1">
    <source>
        <dbReference type="SAM" id="MobiDB-lite"/>
    </source>
</evidence>
<feature type="domain" description="Zinc finger/thioredoxin putative" evidence="3">
    <location>
        <begin position="1"/>
        <end position="36"/>
    </location>
</feature>
<dbReference type="InterPro" id="IPR011723">
    <property type="entry name" value="Znf/thioredoxin_put"/>
</dbReference>
<evidence type="ECO:0000313" key="5">
    <source>
        <dbReference type="Proteomes" id="UP000245390"/>
    </source>
</evidence>
<evidence type="ECO:0000256" key="2">
    <source>
        <dbReference type="SAM" id="Phobius"/>
    </source>
</evidence>
<comment type="caution">
    <text evidence="4">The sequence shown here is derived from an EMBL/GenBank/DDBJ whole genome shotgun (WGS) entry which is preliminary data.</text>
</comment>
<evidence type="ECO:0000313" key="4">
    <source>
        <dbReference type="EMBL" id="PWK54081.1"/>
    </source>
</evidence>
<feature type="transmembrane region" description="Helical" evidence="2">
    <location>
        <begin position="231"/>
        <end position="255"/>
    </location>
</feature>
<feature type="compositionally biased region" description="Basic and acidic residues" evidence="1">
    <location>
        <begin position="180"/>
        <end position="195"/>
    </location>
</feature>
<protein>
    <submittedName>
        <fullName evidence="4">Putative Zn finger-like uncharacterized protein</fullName>
    </submittedName>
</protein>
<keyword evidence="2" id="KW-1133">Transmembrane helix</keyword>
<evidence type="ECO:0000259" key="3">
    <source>
        <dbReference type="Pfam" id="PF13717"/>
    </source>
</evidence>
<dbReference type="NCBIfam" id="TIGR02098">
    <property type="entry name" value="MJ0042_CXXC"/>
    <property type="match status" value="1"/>
</dbReference>
<feature type="region of interest" description="Disordered" evidence="1">
    <location>
        <begin position="39"/>
        <end position="115"/>
    </location>
</feature>
<dbReference type="Proteomes" id="UP000245390">
    <property type="component" value="Unassembled WGS sequence"/>
</dbReference>
<feature type="compositionally biased region" description="Low complexity" evidence="1">
    <location>
        <begin position="67"/>
        <end position="79"/>
    </location>
</feature>
<name>A0A316FZL1_9RHOB</name>
<dbReference type="AlphaFoldDB" id="A0A316FZL1"/>
<accession>A0A316FZL1</accession>
<feature type="compositionally biased region" description="Acidic residues" evidence="1">
    <location>
        <begin position="83"/>
        <end position="95"/>
    </location>
</feature>
<dbReference type="RefSeq" id="WP_109760866.1">
    <property type="nucleotide sequence ID" value="NZ_CP034588.1"/>
</dbReference>